<dbReference type="OrthoDB" id="2151624at2759"/>
<reference evidence="11" key="2">
    <citation type="submission" date="2025-09" db="UniProtKB">
        <authorList>
            <consortium name="Ensembl"/>
        </authorList>
    </citation>
    <scope>IDENTIFICATION</scope>
</reference>
<evidence type="ECO:0000313" key="11">
    <source>
        <dbReference type="Ensembl" id="ENSCSEP00000030148.1"/>
    </source>
</evidence>
<keyword evidence="8" id="KW-0472">Membrane</keyword>
<dbReference type="InterPro" id="IPR000483">
    <property type="entry name" value="Cys-rich_flank_reg_C"/>
</dbReference>
<dbReference type="SMART" id="SM00369">
    <property type="entry name" value="LRR_TYP"/>
    <property type="match status" value="5"/>
</dbReference>
<keyword evidence="1" id="KW-0433">Leucine-rich repeat</keyword>
<dbReference type="SMART" id="SM00409">
    <property type="entry name" value="IG"/>
    <property type="match status" value="1"/>
</dbReference>
<proteinExistence type="predicted"/>
<dbReference type="SUPFAM" id="SSF52058">
    <property type="entry name" value="L domain-like"/>
    <property type="match status" value="1"/>
</dbReference>
<dbReference type="Pfam" id="PF07679">
    <property type="entry name" value="I-set"/>
    <property type="match status" value="1"/>
</dbReference>
<dbReference type="KEGG" id="csem:103398376"/>
<dbReference type="AlphaFoldDB" id="A0A3P8WRS5"/>
<evidence type="ECO:0000256" key="1">
    <source>
        <dbReference type="ARBA" id="ARBA00022614"/>
    </source>
</evidence>
<dbReference type="PROSITE" id="PS51450">
    <property type="entry name" value="LRR"/>
    <property type="match status" value="1"/>
</dbReference>
<dbReference type="Gene3D" id="2.60.40.10">
    <property type="entry name" value="Immunoglobulins"/>
    <property type="match status" value="1"/>
</dbReference>
<dbReference type="PROSITE" id="PS50835">
    <property type="entry name" value="IG_LIKE"/>
    <property type="match status" value="1"/>
</dbReference>
<evidence type="ECO:0000256" key="3">
    <source>
        <dbReference type="ARBA" id="ARBA00022737"/>
    </source>
</evidence>
<reference evidence="11" key="1">
    <citation type="submission" date="2025-08" db="UniProtKB">
        <authorList>
            <consortium name="Ensembl"/>
        </authorList>
    </citation>
    <scope>IDENTIFICATION</scope>
</reference>
<name>A0A3P8WRS5_CYNSE</name>
<evidence type="ECO:0000256" key="7">
    <source>
        <dbReference type="SAM" id="MobiDB-lite"/>
    </source>
</evidence>
<keyword evidence="2 9" id="KW-0732">Signal</keyword>
<feature type="domain" description="Ig-like" evidence="10">
    <location>
        <begin position="237"/>
        <end position="347"/>
    </location>
</feature>
<dbReference type="GO" id="GO:0016020">
    <property type="term" value="C:membrane"/>
    <property type="evidence" value="ECO:0007669"/>
    <property type="project" value="UniProtKB-SubCell"/>
</dbReference>
<dbReference type="InterPro" id="IPR003598">
    <property type="entry name" value="Ig_sub2"/>
</dbReference>
<evidence type="ECO:0000256" key="2">
    <source>
        <dbReference type="ARBA" id="ARBA00022729"/>
    </source>
</evidence>
<keyword evidence="8" id="KW-0812">Transmembrane</keyword>
<dbReference type="GeneTree" id="ENSGT00940000160967"/>
<dbReference type="SMART" id="SM00408">
    <property type="entry name" value="IGc2"/>
    <property type="match status" value="1"/>
</dbReference>
<evidence type="ECO:0000256" key="6">
    <source>
        <dbReference type="ARBA" id="ARBA00023319"/>
    </source>
</evidence>
<accession>A0A3P8WRS5</accession>
<dbReference type="STRING" id="244447.ENSCSEP00000030148"/>
<keyword evidence="3" id="KW-0677">Repeat</keyword>
<dbReference type="Ensembl" id="ENSCSET00000030552.1">
    <property type="protein sequence ID" value="ENSCSEP00000030148.1"/>
    <property type="gene ID" value="ENSCSEG00000019314.1"/>
</dbReference>
<dbReference type="SMART" id="SM00082">
    <property type="entry name" value="LRRCT"/>
    <property type="match status" value="1"/>
</dbReference>
<dbReference type="InterPro" id="IPR001611">
    <property type="entry name" value="Leu-rich_rpt"/>
</dbReference>
<keyword evidence="4" id="KW-1015">Disulfide bond</keyword>
<organism evidence="11 12">
    <name type="scientific">Cynoglossus semilaevis</name>
    <name type="common">Tongue sole</name>
    <dbReference type="NCBI Taxonomy" id="244447"/>
    <lineage>
        <taxon>Eukaryota</taxon>
        <taxon>Metazoa</taxon>
        <taxon>Chordata</taxon>
        <taxon>Craniata</taxon>
        <taxon>Vertebrata</taxon>
        <taxon>Euteleostomi</taxon>
        <taxon>Actinopterygii</taxon>
        <taxon>Neopterygii</taxon>
        <taxon>Teleostei</taxon>
        <taxon>Neoteleostei</taxon>
        <taxon>Acanthomorphata</taxon>
        <taxon>Carangaria</taxon>
        <taxon>Pleuronectiformes</taxon>
        <taxon>Pleuronectoidei</taxon>
        <taxon>Cynoglossidae</taxon>
        <taxon>Cynoglossinae</taxon>
        <taxon>Cynoglossus</taxon>
    </lineage>
</organism>
<dbReference type="InParanoid" id="A0A3P8WRS5"/>
<dbReference type="InterPro" id="IPR003591">
    <property type="entry name" value="Leu-rich_rpt_typical-subtyp"/>
</dbReference>
<sequence>MAAFDTLHVIIWISSVITTPLCCPQPCSCTDKYGRHVAECSYSHITEVPRGLPSNVTTVSLSANRITFITSDTFDNVTKVTSLWMAHNMIAYIAPGTLTSLIHLRNLDVSHNKIEDFPWEDLQNLSALHLLKMNHNEMTHLPRNAFFNLKNLRSLRINNNKFTTIAEGTFDSLVSLEHLQIHNNPFVCSCLLDWLTHWISTTTTLSLPNQDLVICAGPEKLRGERIMALPKSECTRPKVTIKSEPNIHDSAVPENTTLVLTCEVKGYPKPLVMWSIDRKSQRQELALTFTKENQSESSDYILLSQHHFQVFNNGTLIIPKLQKEDVGRYSCSASNELGRVEDSVSVQVLEPTDVRPTTTTDSRTFKKRTTEELSVLNTESRPDVNRKFYINISPSILPTAEVGTSSNTQETSYPSHDGKCGLTANTRFISGHVYNGSLHDINGFAFDFGVFALSVSETEATLQVSPIFIHRQKNSNPNTEPGSPQTDPEHPADLYVCITANQQEADVQWTRIVEGIKTYKISNLRPGTNYSLCVTHTIMDCEVRVLFTTRKKVTNLLIIISVSICLLTVSTVPLLGATCFHLVYKYRSKTYKLILKAKDQCHMERNLTVNFNIHRPYTESQSRINVSQMELEAETESKDGEREVDTEESVVTESVTLSQGRGNLEDSEAGSEFSDRLPLGAEALIT</sequence>
<dbReference type="InterPro" id="IPR036179">
    <property type="entry name" value="Ig-like_dom_sf"/>
</dbReference>
<dbReference type="InterPro" id="IPR007110">
    <property type="entry name" value="Ig-like_dom"/>
</dbReference>
<dbReference type="PANTHER" id="PTHR45842">
    <property type="entry name" value="SYNAPTIC ADHESION-LIKE MOLECULE SALM"/>
    <property type="match status" value="1"/>
</dbReference>
<evidence type="ECO:0000256" key="5">
    <source>
        <dbReference type="ARBA" id="ARBA00023180"/>
    </source>
</evidence>
<dbReference type="InterPro" id="IPR013783">
    <property type="entry name" value="Ig-like_fold"/>
</dbReference>
<dbReference type="GeneID" id="103398376"/>
<evidence type="ECO:0000313" key="12">
    <source>
        <dbReference type="Proteomes" id="UP000265120"/>
    </source>
</evidence>
<dbReference type="PANTHER" id="PTHR45842:SF22">
    <property type="entry name" value="INSULIN-LIKE GROWTH FACTOR-BINDING PROTEIN COMPLEX ACID LABILE SUBUNIT ISOFORM X1"/>
    <property type="match status" value="1"/>
</dbReference>
<evidence type="ECO:0000259" key="10">
    <source>
        <dbReference type="PROSITE" id="PS50835"/>
    </source>
</evidence>
<dbReference type="InterPro" id="IPR050467">
    <property type="entry name" value="LRFN"/>
</dbReference>
<dbReference type="Pfam" id="PF13855">
    <property type="entry name" value="LRR_8"/>
    <property type="match status" value="2"/>
</dbReference>
<dbReference type="Proteomes" id="UP000265120">
    <property type="component" value="Unassembled WGS sequence"/>
</dbReference>
<keyword evidence="12" id="KW-1185">Reference proteome</keyword>
<evidence type="ECO:0000256" key="9">
    <source>
        <dbReference type="SAM" id="SignalP"/>
    </source>
</evidence>
<dbReference type="InterPro" id="IPR032675">
    <property type="entry name" value="LRR_dom_sf"/>
</dbReference>
<keyword evidence="8" id="KW-1133">Transmembrane helix</keyword>
<dbReference type="InterPro" id="IPR013098">
    <property type="entry name" value="Ig_I-set"/>
</dbReference>
<dbReference type="FunFam" id="2.60.40.10:FF:000032">
    <property type="entry name" value="palladin isoform X1"/>
    <property type="match status" value="1"/>
</dbReference>
<keyword evidence="5" id="KW-0325">Glycoprotein</keyword>
<feature type="signal peptide" evidence="9">
    <location>
        <begin position="1"/>
        <end position="29"/>
    </location>
</feature>
<protein>
    <submittedName>
        <fullName evidence="11">Immunoglobulin superfamily containing leucine-rich repeat protein 2-like</fullName>
    </submittedName>
</protein>
<keyword evidence="6" id="KW-0393">Immunoglobulin domain</keyword>
<dbReference type="InterPro" id="IPR003599">
    <property type="entry name" value="Ig_sub"/>
</dbReference>
<feature type="region of interest" description="Disordered" evidence="7">
    <location>
        <begin position="633"/>
        <end position="686"/>
    </location>
</feature>
<feature type="transmembrane region" description="Helical" evidence="8">
    <location>
        <begin position="556"/>
        <end position="584"/>
    </location>
</feature>
<dbReference type="RefSeq" id="XP_008335196.1">
    <property type="nucleotide sequence ID" value="XM_008336974.3"/>
</dbReference>
<evidence type="ECO:0000256" key="8">
    <source>
        <dbReference type="SAM" id="Phobius"/>
    </source>
</evidence>
<dbReference type="OMA" id="CTCTLDW"/>
<evidence type="ECO:0000256" key="4">
    <source>
        <dbReference type="ARBA" id="ARBA00023157"/>
    </source>
</evidence>
<dbReference type="SUPFAM" id="SSF48726">
    <property type="entry name" value="Immunoglobulin"/>
    <property type="match status" value="1"/>
</dbReference>
<feature type="chain" id="PRO_5018302177" evidence="9">
    <location>
        <begin position="30"/>
        <end position="686"/>
    </location>
</feature>
<dbReference type="Gene3D" id="3.80.10.10">
    <property type="entry name" value="Ribonuclease Inhibitor"/>
    <property type="match status" value="1"/>
</dbReference>